<gene>
    <name evidence="2" type="ORF">EHP00_330</name>
</gene>
<name>A0A1W0E783_9MICR</name>
<reference evidence="2 3" key="1">
    <citation type="journal article" date="2017" name="Environ. Microbiol.">
        <title>Decay of the glycolytic pathway and adaptation to intranuclear parasitism within Enterocytozoonidae microsporidia.</title>
        <authorList>
            <person name="Wiredu Boakye D."/>
            <person name="Jaroenlak P."/>
            <person name="Prachumwat A."/>
            <person name="Williams T.A."/>
            <person name="Bateman K.S."/>
            <person name="Itsathitphaisarn O."/>
            <person name="Sritunyalucksana K."/>
            <person name="Paszkiewicz K.H."/>
            <person name="Moore K.A."/>
            <person name="Stentiford G.D."/>
            <person name="Williams B.A."/>
        </authorList>
    </citation>
    <scope>NUCLEOTIDE SEQUENCE [LARGE SCALE GENOMIC DNA]</scope>
    <source>
        <strain evidence="2 3">TH1</strain>
    </source>
</reference>
<accession>A0A1W0E783</accession>
<feature type="coiled-coil region" evidence="1">
    <location>
        <begin position="19"/>
        <end position="72"/>
    </location>
</feature>
<evidence type="ECO:0000313" key="3">
    <source>
        <dbReference type="Proteomes" id="UP000192758"/>
    </source>
</evidence>
<evidence type="ECO:0000256" key="1">
    <source>
        <dbReference type="SAM" id="Coils"/>
    </source>
</evidence>
<protein>
    <submittedName>
        <fullName evidence="2">Uncharacterized protein</fullName>
    </submittedName>
</protein>
<keyword evidence="1" id="KW-0175">Coiled coil</keyword>
<organism evidence="2 3">
    <name type="scientific">Ecytonucleospora hepatopenaei</name>
    <dbReference type="NCBI Taxonomy" id="646526"/>
    <lineage>
        <taxon>Eukaryota</taxon>
        <taxon>Fungi</taxon>
        <taxon>Fungi incertae sedis</taxon>
        <taxon>Microsporidia</taxon>
        <taxon>Enterocytozoonidae</taxon>
        <taxon>Ecytonucleospora</taxon>
    </lineage>
</organism>
<dbReference type="Proteomes" id="UP000192758">
    <property type="component" value="Unassembled WGS sequence"/>
</dbReference>
<dbReference type="EMBL" id="MNPJ01000014">
    <property type="protein sequence ID" value="OQS55076.1"/>
    <property type="molecule type" value="Genomic_DNA"/>
</dbReference>
<proteinExistence type="predicted"/>
<evidence type="ECO:0000313" key="2">
    <source>
        <dbReference type="EMBL" id="OQS55076.1"/>
    </source>
</evidence>
<dbReference type="VEuPathDB" id="MicrosporidiaDB:EHP00_330"/>
<keyword evidence="3" id="KW-1185">Reference proteome</keyword>
<comment type="caution">
    <text evidence="2">The sequence shown here is derived from an EMBL/GenBank/DDBJ whole genome shotgun (WGS) entry which is preliminary data.</text>
</comment>
<dbReference type="AlphaFoldDB" id="A0A1W0E783"/>
<sequence>MTTISLEDLKEQVERLSNYKRVFYEYKKLKRELKELSAEIDELKRIRSQLNLEQSISRRKEIESEYNRLMSEMEQK</sequence>